<sequence length="127" mass="14950">MLKSKEMLANRNHHFPDKVFSVLNYVVHGRFLFYLAHSERTTKYHLHTTLLLYFHKKSSVNVFGTGAENYASLERFISSAFRVVTLLRSQPSKSVDRVKRFMVFIEVILIYFNILKSANHRSQIIEK</sequence>
<reference evidence="2" key="1">
    <citation type="submission" date="2016-11" db="UniProtKB">
        <authorList>
            <consortium name="WormBaseParasite"/>
        </authorList>
    </citation>
    <scope>IDENTIFICATION</scope>
</reference>
<proteinExistence type="predicted"/>
<evidence type="ECO:0000313" key="1">
    <source>
        <dbReference type="Proteomes" id="UP000095283"/>
    </source>
</evidence>
<organism evidence="1 2">
    <name type="scientific">Heterorhabditis bacteriophora</name>
    <name type="common">Entomopathogenic nematode worm</name>
    <dbReference type="NCBI Taxonomy" id="37862"/>
    <lineage>
        <taxon>Eukaryota</taxon>
        <taxon>Metazoa</taxon>
        <taxon>Ecdysozoa</taxon>
        <taxon>Nematoda</taxon>
        <taxon>Chromadorea</taxon>
        <taxon>Rhabditida</taxon>
        <taxon>Rhabditina</taxon>
        <taxon>Rhabditomorpha</taxon>
        <taxon>Strongyloidea</taxon>
        <taxon>Heterorhabditidae</taxon>
        <taxon>Heterorhabditis</taxon>
    </lineage>
</organism>
<dbReference type="WBParaSite" id="Hba_10486">
    <property type="protein sequence ID" value="Hba_10486"/>
    <property type="gene ID" value="Hba_10486"/>
</dbReference>
<protein>
    <submittedName>
        <fullName evidence="2">Helitron_like_N domain-containing protein</fullName>
    </submittedName>
</protein>
<name>A0A1I7WYZ3_HETBA</name>
<evidence type="ECO:0000313" key="2">
    <source>
        <dbReference type="WBParaSite" id="Hba_10486"/>
    </source>
</evidence>
<dbReference type="Proteomes" id="UP000095283">
    <property type="component" value="Unplaced"/>
</dbReference>
<dbReference type="AlphaFoldDB" id="A0A1I7WYZ3"/>
<keyword evidence="1" id="KW-1185">Reference proteome</keyword>
<accession>A0A1I7WYZ3</accession>